<evidence type="ECO:0000313" key="2">
    <source>
        <dbReference type="Proteomes" id="UP000026960"/>
    </source>
</evidence>
<reference evidence="1" key="1">
    <citation type="journal article" date="2009" name="Rice">
        <title>De Novo Next Generation Sequencing of Plant Genomes.</title>
        <authorList>
            <person name="Rounsley S."/>
            <person name="Marri P.R."/>
            <person name="Yu Y."/>
            <person name="He R."/>
            <person name="Sisneros N."/>
            <person name="Goicoechea J.L."/>
            <person name="Lee S.J."/>
            <person name="Angelova A."/>
            <person name="Kudrna D."/>
            <person name="Luo M."/>
            <person name="Affourtit J."/>
            <person name="Desany B."/>
            <person name="Knight J."/>
            <person name="Niazi F."/>
            <person name="Egholm M."/>
            <person name="Wing R.A."/>
        </authorList>
    </citation>
    <scope>NUCLEOTIDE SEQUENCE [LARGE SCALE GENOMIC DNA]</scope>
    <source>
        <strain evidence="1">cv. IRGC 105608</strain>
    </source>
</reference>
<dbReference type="Gramene" id="OBART04G18710.1">
    <property type="protein sequence ID" value="OBART04G18710.1"/>
    <property type="gene ID" value="OBART04G18710"/>
</dbReference>
<name>A0A0D3FXY5_9ORYZ</name>
<sequence length="98" mass="11504">MQNRVRTTYIYTSNSQLAKQHLMPTLPAHPGNVFPPHSKMAIYKENIYDRYQHGPLEEIKHEYSTTVMVHERWMALATKKGQPRKGVIALILLMEWEI</sequence>
<dbReference type="HOGENOM" id="CLU_182529_0_0_1"/>
<dbReference type="Proteomes" id="UP000026960">
    <property type="component" value="Chromosome 4"/>
</dbReference>
<protein>
    <submittedName>
        <fullName evidence="1">Uncharacterized protein</fullName>
    </submittedName>
</protein>
<dbReference type="PaxDb" id="65489-OBART04G18710.1"/>
<organism evidence="1">
    <name type="scientific">Oryza barthii</name>
    <dbReference type="NCBI Taxonomy" id="65489"/>
    <lineage>
        <taxon>Eukaryota</taxon>
        <taxon>Viridiplantae</taxon>
        <taxon>Streptophyta</taxon>
        <taxon>Embryophyta</taxon>
        <taxon>Tracheophyta</taxon>
        <taxon>Spermatophyta</taxon>
        <taxon>Magnoliopsida</taxon>
        <taxon>Liliopsida</taxon>
        <taxon>Poales</taxon>
        <taxon>Poaceae</taxon>
        <taxon>BOP clade</taxon>
        <taxon>Oryzoideae</taxon>
        <taxon>Oryzeae</taxon>
        <taxon>Oryzinae</taxon>
        <taxon>Oryza</taxon>
    </lineage>
</organism>
<keyword evidence="2" id="KW-1185">Reference proteome</keyword>
<reference evidence="1" key="2">
    <citation type="submission" date="2015-03" db="UniProtKB">
        <authorList>
            <consortium name="EnsemblPlants"/>
        </authorList>
    </citation>
    <scope>IDENTIFICATION</scope>
</reference>
<dbReference type="EnsemblPlants" id="OBART04G18710.1">
    <property type="protein sequence ID" value="OBART04G18710.1"/>
    <property type="gene ID" value="OBART04G18710"/>
</dbReference>
<proteinExistence type="predicted"/>
<evidence type="ECO:0000313" key="1">
    <source>
        <dbReference type="EnsemblPlants" id="OBART04G18710.1"/>
    </source>
</evidence>
<dbReference type="AlphaFoldDB" id="A0A0D3FXY5"/>
<accession>A0A0D3FXY5</accession>